<feature type="domain" description="PDZ" evidence="2">
    <location>
        <begin position="48"/>
        <end position="138"/>
    </location>
</feature>
<dbReference type="InterPro" id="IPR036034">
    <property type="entry name" value="PDZ_sf"/>
</dbReference>
<dbReference type="AlphaFoldDB" id="A0A9P1G657"/>
<dbReference type="InterPro" id="IPR001478">
    <property type="entry name" value="PDZ"/>
</dbReference>
<evidence type="ECO:0000259" key="2">
    <source>
        <dbReference type="PROSITE" id="PS50106"/>
    </source>
</evidence>
<evidence type="ECO:0000313" key="3">
    <source>
        <dbReference type="EMBL" id="CAI4001061.1"/>
    </source>
</evidence>
<accession>A0A9P1G657</accession>
<keyword evidence="5" id="KW-1185">Reference proteome</keyword>
<feature type="transmembrane region" description="Helical" evidence="1">
    <location>
        <begin position="194"/>
        <end position="212"/>
    </location>
</feature>
<reference evidence="4 5" key="2">
    <citation type="submission" date="2024-05" db="EMBL/GenBank/DDBJ databases">
        <authorList>
            <person name="Chen Y."/>
            <person name="Shah S."/>
            <person name="Dougan E. K."/>
            <person name="Thang M."/>
            <person name="Chan C."/>
        </authorList>
    </citation>
    <scope>NUCLEOTIDE SEQUENCE [LARGE SCALE GENOMIC DNA]</scope>
</reference>
<dbReference type="PROSITE" id="PS50106">
    <property type="entry name" value="PDZ"/>
    <property type="match status" value="1"/>
</dbReference>
<keyword evidence="1" id="KW-0812">Transmembrane</keyword>
<evidence type="ECO:0000313" key="5">
    <source>
        <dbReference type="Proteomes" id="UP001152797"/>
    </source>
</evidence>
<organism evidence="3">
    <name type="scientific">Cladocopium goreaui</name>
    <dbReference type="NCBI Taxonomy" id="2562237"/>
    <lineage>
        <taxon>Eukaryota</taxon>
        <taxon>Sar</taxon>
        <taxon>Alveolata</taxon>
        <taxon>Dinophyceae</taxon>
        <taxon>Suessiales</taxon>
        <taxon>Symbiodiniaceae</taxon>
        <taxon>Cladocopium</taxon>
    </lineage>
</organism>
<dbReference type="Proteomes" id="UP001152797">
    <property type="component" value="Unassembled WGS sequence"/>
</dbReference>
<comment type="caution">
    <text evidence="3">The sequence shown here is derived from an EMBL/GenBank/DDBJ whole genome shotgun (WGS) entry which is preliminary data.</text>
</comment>
<keyword evidence="1" id="KW-0472">Membrane</keyword>
<dbReference type="EMBL" id="CAMXCT010002880">
    <property type="protein sequence ID" value="CAI4001061.1"/>
    <property type="molecule type" value="Genomic_DNA"/>
</dbReference>
<proteinExistence type="predicted"/>
<evidence type="ECO:0000256" key="1">
    <source>
        <dbReference type="SAM" id="Phobius"/>
    </source>
</evidence>
<dbReference type="SUPFAM" id="SSF50156">
    <property type="entry name" value="PDZ domain-like"/>
    <property type="match status" value="1"/>
</dbReference>
<keyword evidence="1" id="KW-1133">Transmembrane helix</keyword>
<dbReference type="EMBL" id="CAMXCT030002880">
    <property type="protein sequence ID" value="CAL4788373.1"/>
    <property type="molecule type" value="Genomic_DNA"/>
</dbReference>
<sequence length="218" mass="24207">MRCFCCAESAESEMVLPAVRDRDDAAPISKAAIGSPTLGPTRKAKTFQVDLLRDETRKYGLDVSAAGKVCMVNSVQDDSLVADLNKALQEKGDSERIIRPFDRLLSFNGKEAPQKGKEVMEMLRNTHGSISILVQRPFIHKVVVEKTVDQLGISKIDGSTFLLVTNISDARHVISGMFSDWVFSRSYRNLQDKYIYIYKYACIVLSAVLVVTSCCSCL</sequence>
<reference evidence="3" key="1">
    <citation type="submission" date="2022-10" db="EMBL/GenBank/DDBJ databases">
        <authorList>
            <person name="Chen Y."/>
            <person name="Dougan E. K."/>
            <person name="Chan C."/>
            <person name="Rhodes N."/>
            <person name="Thang M."/>
        </authorList>
    </citation>
    <scope>NUCLEOTIDE SEQUENCE</scope>
</reference>
<gene>
    <name evidence="3" type="ORF">C1SCF055_LOCUS27137</name>
</gene>
<dbReference type="EMBL" id="CAMXCT020002880">
    <property type="protein sequence ID" value="CAL1154436.1"/>
    <property type="molecule type" value="Genomic_DNA"/>
</dbReference>
<protein>
    <submittedName>
        <fullName evidence="4">PDZ domain-containing protein</fullName>
    </submittedName>
</protein>
<evidence type="ECO:0000313" key="4">
    <source>
        <dbReference type="EMBL" id="CAL4788373.1"/>
    </source>
</evidence>
<dbReference type="Gene3D" id="2.30.42.10">
    <property type="match status" value="1"/>
</dbReference>
<name>A0A9P1G657_9DINO</name>